<proteinExistence type="predicted"/>
<organism evidence="1 2">
    <name type="scientific">Leersia perrieri</name>
    <dbReference type="NCBI Taxonomy" id="77586"/>
    <lineage>
        <taxon>Eukaryota</taxon>
        <taxon>Viridiplantae</taxon>
        <taxon>Streptophyta</taxon>
        <taxon>Embryophyta</taxon>
        <taxon>Tracheophyta</taxon>
        <taxon>Spermatophyta</taxon>
        <taxon>Magnoliopsida</taxon>
        <taxon>Liliopsida</taxon>
        <taxon>Poales</taxon>
        <taxon>Poaceae</taxon>
        <taxon>BOP clade</taxon>
        <taxon>Oryzoideae</taxon>
        <taxon>Oryzeae</taxon>
        <taxon>Oryzinae</taxon>
        <taxon>Leersia</taxon>
    </lineage>
</organism>
<dbReference type="AlphaFoldDB" id="A0A0D9VHT1"/>
<name>A0A0D9VHT1_9ORYZ</name>
<reference evidence="1 2" key="1">
    <citation type="submission" date="2012-08" db="EMBL/GenBank/DDBJ databases">
        <title>Oryza genome evolution.</title>
        <authorList>
            <person name="Wing R.A."/>
        </authorList>
    </citation>
    <scope>NUCLEOTIDE SEQUENCE</scope>
</reference>
<dbReference type="Gramene" id="LPERR02G18420.1">
    <property type="protein sequence ID" value="LPERR02G18420.1"/>
    <property type="gene ID" value="LPERR02G18420"/>
</dbReference>
<dbReference type="HOGENOM" id="CLU_1112699_0_0_1"/>
<reference evidence="1" key="3">
    <citation type="submission" date="2015-04" db="UniProtKB">
        <authorList>
            <consortium name="EnsemblPlants"/>
        </authorList>
    </citation>
    <scope>IDENTIFICATION</scope>
</reference>
<sequence length="250" mass="25957">MVKELGKLQAKVQSADMRAQGSVWPSAAQAPSGQFGMPQAQVAPANTAPFASAHNNLSAGYEQPAQAVPCFPTASYYQGAQAVPHCTAPYADANPMAYQQAHGNAGNPTAGYDQNTIYNNPAYCAGYDQKAIYNHSANPASYEQLNTMASPVILPTLAGYVQNVFSNYPGYQAGHGENALLSNCVLYAAHHHPYNPVPVNGGTATAEVSMNSTAGQIQANSGAATVVVAQAAHCPSDGAFYSNPNSGAQM</sequence>
<protein>
    <submittedName>
        <fullName evidence="1">Uncharacterized protein</fullName>
    </submittedName>
</protein>
<accession>A0A0D9VHT1</accession>
<evidence type="ECO:0000313" key="1">
    <source>
        <dbReference type="EnsemblPlants" id="LPERR02G18420.1"/>
    </source>
</evidence>
<dbReference type="EnsemblPlants" id="LPERR02G18420.1">
    <property type="protein sequence ID" value="LPERR02G18420.1"/>
    <property type="gene ID" value="LPERR02G18420"/>
</dbReference>
<dbReference type="Proteomes" id="UP000032180">
    <property type="component" value="Chromosome 2"/>
</dbReference>
<keyword evidence="2" id="KW-1185">Reference proteome</keyword>
<reference evidence="2" key="2">
    <citation type="submission" date="2013-12" db="EMBL/GenBank/DDBJ databases">
        <authorList>
            <person name="Yu Y."/>
            <person name="Lee S."/>
            <person name="de Baynast K."/>
            <person name="Wissotski M."/>
            <person name="Liu L."/>
            <person name="Talag J."/>
            <person name="Goicoechea J."/>
            <person name="Angelova A."/>
            <person name="Jetty R."/>
            <person name="Kudrna D."/>
            <person name="Golser W."/>
            <person name="Rivera L."/>
            <person name="Zhang J."/>
            <person name="Wing R."/>
        </authorList>
    </citation>
    <scope>NUCLEOTIDE SEQUENCE</scope>
</reference>
<evidence type="ECO:0000313" key="2">
    <source>
        <dbReference type="Proteomes" id="UP000032180"/>
    </source>
</evidence>